<sequence precursor="true">MMHQIQSLPLLLTVLLAFSPMATPSAQAETPSTTLVLAVANSTCDLFRALSQPFQKRTGHTTTLICKSSGRLAKGLAGQAIEADYYLSANKKWMDFMVAAQLVQAPLVRQVWGNTLVVAAPLTTPISLTGLQDLAQPKVSTLLIGDPSTAPFGRYAKQVLQKANIWSAIRPKIATRLHITLLAQELEQANATTVGILFATNLTPKHRLLFAIPAQQQPPIQYFAAPLDKSKHPTEIKEFLQFMQSDEARTIITQAGFLLGEPNTP</sequence>
<dbReference type="PANTHER" id="PTHR30632:SF0">
    <property type="entry name" value="SULFATE-BINDING PROTEIN"/>
    <property type="match status" value="1"/>
</dbReference>
<evidence type="ECO:0000256" key="5">
    <source>
        <dbReference type="SAM" id="SignalP"/>
    </source>
</evidence>
<dbReference type="NCBIfam" id="TIGR01256">
    <property type="entry name" value="modA"/>
    <property type="match status" value="1"/>
</dbReference>
<feature type="binding site" evidence="4">
    <location>
        <position position="69"/>
    </location>
    <ligand>
        <name>molybdate</name>
        <dbReference type="ChEBI" id="CHEBI:36264"/>
    </ligand>
</feature>
<feature type="chain" id="PRO_5002626426" evidence="5">
    <location>
        <begin position="29"/>
        <end position="265"/>
    </location>
</feature>
<dbReference type="GO" id="GO:0030973">
    <property type="term" value="F:molybdate ion binding"/>
    <property type="evidence" value="ECO:0007669"/>
    <property type="project" value="TreeGrafter"/>
</dbReference>
<dbReference type="AlphaFoldDB" id="A0LBV9"/>
<comment type="similarity">
    <text evidence="1">Belongs to the bacterial solute-binding protein ModA family.</text>
</comment>
<dbReference type="HOGENOM" id="CLU_065520_3_1_5"/>
<dbReference type="Pfam" id="PF13531">
    <property type="entry name" value="SBP_bac_11"/>
    <property type="match status" value="1"/>
</dbReference>
<feature type="signal peptide" evidence="5">
    <location>
        <begin position="1"/>
        <end position="28"/>
    </location>
</feature>
<dbReference type="GO" id="GO:0046872">
    <property type="term" value="F:metal ion binding"/>
    <property type="evidence" value="ECO:0007669"/>
    <property type="project" value="UniProtKB-KW"/>
</dbReference>
<dbReference type="Proteomes" id="UP000002586">
    <property type="component" value="Chromosome"/>
</dbReference>
<protein>
    <submittedName>
        <fullName evidence="6">Molybdenum ABC transporter, periplasmic molybdate-binding protein</fullName>
    </submittedName>
</protein>
<dbReference type="GO" id="GO:0015689">
    <property type="term" value="P:molybdate ion transport"/>
    <property type="evidence" value="ECO:0007669"/>
    <property type="project" value="InterPro"/>
</dbReference>
<gene>
    <name evidence="6" type="ordered locus">Mmc1_2961</name>
</gene>
<dbReference type="Gene3D" id="3.40.190.10">
    <property type="entry name" value="Periplasmic binding protein-like II"/>
    <property type="match status" value="2"/>
</dbReference>
<evidence type="ECO:0000313" key="6">
    <source>
        <dbReference type="EMBL" id="ABK45452.1"/>
    </source>
</evidence>
<keyword evidence="3 5" id="KW-0732">Signal</keyword>
<keyword evidence="7" id="KW-1185">Reference proteome</keyword>
<dbReference type="EMBL" id="CP000471">
    <property type="protein sequence ID" value="ABK45452.1"/>
    <property type="molecule type" value="Genomic_DNA"/>
</dbReference>
<dbReference type="STRING" id="156889.Mmc1_2961"/>
<dbReference type="InterPro" id="IPR050682">
    <property type="entry name" value="ModA/WtpA"/>
</dbReference>
<reference evidence="6 7" key="2">
    <citation type="journal article" date="2012" name="Int. J. Syst. Evol. Microbiol.">
        <title>Magnetococcus marinus gen. nov., sp. nov., a marine, magnetotactic bacterium that represents a novel lineage (Magnetococcaceae fam. nov.; Magnetococcales ord. nov.) at the base of the Alphaproteobacteria.</title>
        <authorList>
            <person name="Bazylinski D.A."/>
            <person name="Williams T.J."/>
            <person name="Lefevre C.T."/>
            <person name="Berg R.J."/>
            <person name="Zhang C.L."/>
            <person name="Bowser S.S."/>
            <person name="Dean A.J."/>
            <person name="Beveridge T.J."/>
        </authorList>
    </citation>
    <scope>NUCLEOTIDE SEQUENCE [LARGE SCALE GENOMIC DNA]</scope>
    <source>
        <strain evidence="7">ATCC BAA-1437 / JCM 17883 / MC-1</strain>
    </source>
</reference>
<dbReference type="KEGG" id="mgm:Mmc1_2961"/>
<name>A0LBV9_MAGMM</name>
<keyword evidence="2 4" id="KW-0479">Metal-binding</keyword>
<evidence type="ECO:0000313" key="7">
    <source>
        <dbReference type="Proteomes" id="UP000002586"/>
    </source>
</evidence>
<accession>A0LBV9</accession>
<reference evidence="7" key="1">
    <citation type="journal article" date="2009" name="Appl. Environ. Microbiol.">
        <title>Complete genome sequence of the chemolithoautotrophic marine magnetotactic coccus strain MC-1.</title>
        <authorList>
            <person name="Schubbe S."/>
            <person name="Williams T.J."/>
            <person name="Xie G."/>
            <person name="Kiss H.E."/>
            <person name="Brettin T.S."/>
            <person name="Martinez D."/>
            <person name="Ross C.A."/>
            <person name="Schuler D."/>
            <person name="Cox B.L."/>
            <person name="Nealson K.H."/>
            <person name="Bazylinski D.A."/>
        </authorList>
    </citation>
    <scope>NUCLEOTIDE SEQUENCE [LARGE SCALE GENOMIC DNA]</scope>
    <source>
        <strain evidence="7">ATCC BAA-1437 / JCM 17883 / MC-1</strain>
    </source>
</reference>
<evidence type="ECO:0000256" key="4">
    <source>
        <dbReference type="PIRSR" id="PIRSR004846-1"/>
    </source>
</evidence>
<dbReference type="eggNOG" id="COG0725">
    <property type="taxonomic scope" value="Bacteria"/>
</dbReference>
<dbReference type="OrthoDB" id="9785015at2"/>
<evidence type="ECO:0000256" key="3">
    <source>
        <dbReference type="ARBA" id="ARBA00022729"/>
    </source>
</evidence>
<dbReference type="CDD" id="cd00993">
    <property type="entry name" value="PBP2_ModA_like"/>
    <property type="match status" value="1"/>
</dbReference>
<keyword evidence="4" id="KW-0500">Molybdenum</keyword>
<dbReference type="RefSeq" id="WP_011714516.1">
    <property type="nucleotide sequence ID" value="NC_008576.1"/>
</dbReference>
<evidence type="ECO:0000256" key="1">
    <source>
        <dbReference type="ARBA" id="ARBA00009175"/>
    </source>
</evidence>
<organism evidence="6 7">
    <name type="scientific">Magnetococcus marinus (strain ATCC BAA-1437 / JCM 17883 / MC-1)</name>
    <dbReference type="NCBI Taxonomy" id="156889"/>
    <lineage>
        <taxon>Bacteria</taxon>
        <taxon>Pseudomonadati</taxon>
        <taxon>Pseudomonadota</taxon>
        <taxon>Magnetococcia</taxon>
        <taxon>Magnetococcales</taxon>
        <taxon>Magnetococcaceae</taxon>
        <taxon>Magnetococcus</taxon>
    </lineage>
</organism>
<feature type="binding site" evidence="4">
    <location>
        <position position="179"/>
    </location>
    <ligand>
        <name>molybdate</name>
        <dbReference type="ChEBI" id="CHEBI:36264"/>
    </ligand>
</feature>
<dbReference type="InterPro" id="IPR005950">
    <property type="entry name" value="ModA"/>
</dbReference>
<evidence type="ECO:0000256" key="2">
    <source>
        <dbReference type="ARBA" id="ARBA00022723"/>
    </source>
</evidence>
<dbReference type="SUPFAM" id="SSF53850">
    <property type="entry name" value="Periplasmic binding protein-like II"/>
    <property type="match status" value="1"/>
</dbReference>
<dbReference type="PANTHER" id="PTHR30632">
    <property type="entry name" value="MOLYBDATE-BINDING PERIPLASMIC PROTEIN"/>
    <property type="match status" value="1"/>
</dbReference>
<dbReference type="PIRSF" id="PIRSF004846">
    <property type="entry name" value="ModA"/>
    <property type="match status" value="1"/>
</dbReference>
<feature type="binding site" evidence="4">
    <location>
        <position position="42"/>
    </location>
    <ligand>
        <name>molybdate</name>
        <dbReference type="ChEBI" id="CHEBI:36264"/>
    </ligand>
</feature>
<proteinExistence type="inferred from homology"/>